<dbReference type="InterPro" id="IPR015422">
    <property type="entry name" value="PyrdxlP-dep_Trfase_small"/>
</dbReference>
<dbReference type="EC" id="2.8.1.7" evidence="3"/>
<evidence type="ECO:0000256" key="7">
    <source>
        <dbReference type="ARBA" id="ARBA00023004"/>
    </source>
</evidence>
<dbReference type="InterPro" id="IPR016454">
    <property type="entry name" value="Cysteine_dSase"/>
</dbReference>
<evidence type="ECO:0000256" key="1">
    <source>
        <dbReference type="ARBA" id="ARBA00001933"/>
    </source>
</evidence>
<dbReference type="Proteomes" id="UP000653730">
    <property type="component" value="Unassembled WGS sequence"/>
</dbReference>
<dbReference type="Pfam" id="PF00266">
    <property type="entry name" value="Aminotran_5"/>
    <property type="match status" value="1"/>
</dbReference>
<keyword evidence="6" id="KW-0663">Pyridoxal phosphate</keyword>
<dbReference type="GO" id="GO:0051536">
    <property type="term" value="F:iron-sulfur cluster binding"/>
    <property type="evidence" value="ECO:0007669"/>
    <property type="project" value="UniProtKB-KW"/>
</dbReference>
<comment type="caution">
    <text evidence="12">The sequence shown here is derived from an EMBL/GenBank/DDBJ whole genome shotgun (WGS) entry which is preliminary data.</text>
</comment>
<comment type="cofactor">
    <cofactor evidence="1 10">
        <name>pyridoxal 5'-phosphate</name>
        <dbReference type="ChEBI" id="CHEBI:597326"/>
    </cofactor>
</comment>
<evidence type="ECO:0000259" key="11">
    <source>
        <dbReference type="Pfam" id="PF00266"/>
    </source>
</evidence>
<keyword evidence="8" id="KW-0411">Iron-sulfur</keyword>
<dbReference type="EMBL" id="JACVDC010000008">
    <property type="protein sequence ID" value="MBC9795295.1"/>
    <property type="molecule type" value="Genomic_DNA"/>
</dbReference>
<dbReference type="InterPro" id="IPR020578">
    <property type="entry name" value="Aminotrans_V_PyrdxlP_BS"/>
</dbReference>
<evidence type="ECO:0000256" key="4">
    <source>
        <dbReference type="ARBA" id="ARBA00022679"/>
    </source>
</evidence>
<evidence type="ECO:0000256" key="9">
    <source>
        <dbReference type="ARBA" id="ARBA00050776"/>
    </source>
</evidence>
<organism evidence="12 13">
    <name type="scientific">Sinomicrobium weinanense</name>
    <dbReference type="NCBI Taxonomy" id="2842200"/>
    <lineage>
        <taxon>Bacteria</taxon>
        <taxon>Pseudomonadati</taxon>
        <taxon>Bacteroidota</taxon>
        <taxon>Flavobacteriia</taxon>
        <taxon>Flavobacteriales</taxon>
        <taxon>Flavobacteriaceae</taxon>
        <taxon>Sinomicrobium</taxon>
    </lineage>
</organism>
<reference evidence="12 13" key="1">
    <citation type="submission" date="2020-09" db="EMBL/GenBank/DDBJ databases">
        <title>Sinomicrobium weinanense sp. nov., a halophilic bacteria isolated from saline-alkali soil.</title>
        <authorList>
            <person name="Wu P."/>
            <person name="Ren H."/>
            <person name="Mei Y."/>
            <person name="Liang Y."/>
            <person name="Chen Z."/>
        </authorList>
    </citation>
    <scope>NUCLEOTIDE SEQUENCE [LARGE SCALE GENOMIC DNA]</scope>
    <source>
        <strain evidence="12 13">FJxs</strain>
    </source>
</reference>
<accession>A0A926Q322</accession>
<evidence type="ECO:0000256" key="8">
    <source>
        <dbReference type="ARBA" id="ARBA00023014"/>
    </source>
</evidence>
<dbReference type="InterPro" id="IPR000192">
    <property type="entry name" value="Aminotrans_V_dom"/>
</dbReference>
<dbReference type="InterPro" id="IPR015424">
    <property type="entry name" value="PyrdxlP-dep_Trfase"/>
</dbReference>
<proteinExistence type="inferred from homology"/>
<dbReference type="Gene3D" id="3.40.640.10">
    <property type="entry name" value="Type I PLP-dependent aspartate aminotransferase-like (Major domain)"/>
    <property type="match status" value="1"/>
</dbReference>
<feature type="domain" description="Aminotransferase class V" evidence="11">
    <location>
        <begin position="4"/>
        <end position="372"/>
    </location>
</feature>
<dbReference type="PANTHER" id="PTHR11601">
    <property type="entry name" value="CYSTEINE DESULFURYLASE FAMILY MEMBER"/>
    <property type="match status" value="1"/>
</dbReference>
<evidence type="ECO:0000256" key="6">
    <source>
        <dbReference type="ARBA" id="ARBA00022898"/>
    </source>
</evidence>
<keyword evidence="7" id="KW-0408">Iron</keyword>
<evidence type="ECO:0000313" key="13">
    <source>
        <dbReference type="Proteomes" id="UP000653730"/>
    </source>
</evidence>
<dbReference type="InterPro" id="IPR015421">
    <property type="entry name" value="PyrdxlP-dep_Trfase_major"/>
</dbReference>
<dbReference type="PANTHER" id="PTHR11601:SF34">
    <property type="entry name" value="CYSTEINE DESULFURASE"/>
    <property type="match status" value="1"/>
</dbReference>
<protein>
    <recommendedName>
        <fullName evidence="3">cysteine desulfurase</fullName>
        <ecNumber evidence="3">2.8.1.7</ecNumber>
    </recommendedName>
</protein>
<dbReference type="Gene3D" id="3.90.1150.10">
    <property type="entry name" value="Aspartate Aminotransferase, domain 1"/>
    <property type="match status" value="1"/>
</dbReference>
<evidence type="ECO:0000256" key="10">
    <source>
        <dbReference type="RuleBase" id="RU004504"/>
    </source>
</evidence>
<keyword evidence="13" id="KW-1185">Reference proteome</keyword>
<evidence type="ECO:0000256" key="2">
    <source>
        <dbReference type="ARBA" id="ARBA00006490"/>
    </source>
</evidence>
<dbReference type="GO" id="GO:0031071">
    <property type="term" value="F:cysteine desulfurase activity"/>
    <property type="evidence" value="ECO:0007669"/>
    <property type="project" value="UniProtKB-EC"/>
</dbReference>
<dbReference type="RefSeq" id="WP_187964449.1">
    <property type="nucleotide sequence ID" value="NZ_JACVDC010000008.1"/>
</dbReference>
<dbReference type="AlphaFoldDB" id="A0A926Q322"/>
<evidence type="ECO:0000256" key="5">
    <source>
        <dbReference type="ARBA" id="ARBA00022723"/>
    </source>
</evidence>
<sequence>MDKIYLDNAATTRVRDEVLEVLAASLRENYGNPSSTHSFGRSARTLIEKARKTIAGYLNASPSEIIFTSGGTEADNMILRSAVRDLGVKTIITSKTEHHAVLHTVEQLENEYGITVKYVVPDPDGTPNNEHLEWLLQGDGTKKLVSLMHVNNEIGNKINMDEVARICKDNNALLHSDAVQSIGHWEWDTQKTGVDFLAAAAHKFHGPKGVGFAYIRKKSGLHPLIFGGEQERGYRAGTESVHNIVGMEEAVIRAYEELEKERNYIKGLKTYFVEQLREKIPGVEFNGNSASDTGSTYTLVNVRLPFSKDKAQMLLFHLDLKGIACSEGSACQSGSLAGSHVLNAILSEEELRKPSLRFSFSGYNTKEELDYVVNTLKDFGES</sequence>
<evidence type="ECO:0000313" key="12">
    <source>
        <dbReference type="EMBL" id="MBC9795295.1"/>
    </source>
</evidence>
<name>A0A926Q322_9FLAO</name>
<dbReference type="SUPFAM" id="SSF53383">
    <property type="entry name" value="PLP-dependent transferases"/>
    <property type="match status" value="1"/>
</dbReference>
<dbReference type="GO" id="GO:0046872">
    <property type="term" value="F:metal ion binding"/>
    <property type="evidence" value="ECO:0007669"/>
    <property type="project" value="UniProtKB-KW"/>
</dbReference>
<dbReference type="PROSITE" id="PS00595">
    <property type="entry name" value="AA_TRANSFER_CLASS_5"/>
    <property type="match status" value="1"/>
</dbReference>
<evidence type="ECO:0000256" key="3">
    <source>
        <dbReference type="ARBA" id="ARBA00012239"/>
    </source>
</evidence>
<gene>
    <name evidence="12" type="ORF">IBL28_04905</name>
</gene>
<keyword evidence="4" id="KW-0808">Transferase</keyword>
<dbReference type="PIRSF" id="PIRSF005572">
    <property type="entry name" value="NifS"/>
    <property type="match status" value="1"/>
</dbReference>
<dbReference type="Gene3D" id="1.10.260.50">
    <property type="match status" value="1"/>
</dbReference>
<keyword evidence="5" id="KW-0479">Metal-binding</keyword>
<comment type="similarity">
    <text evidence="2">Belongs to the class-V pyridoxal-phosphate-dependent aminotransferase family. NifS/IscS subfamily.</text>
</comment>
<comment type="catalytic activity">
    <reaction evidence="9">
        <text>(sulfur carrier)-H + L-cysteine = (sulfur carrier)-SH + L-alanine</text>
        <dbReference type="Rhea" id="RHEA:43892"/>
        <dbReference type="Rhea" id="RHEA-COMP:14737"/>
        <dbReference type="Rhea" id="RHEA-COMP:14739"/>
        <dbReference type="ChEBI" id="CHEBI:29917"/>
        <dbReference type="ChEBI" id="CHEBI:35235"/>
        <dbReference type="ChEBI" id="CHEBI:57972"/>
        <dbReference type="ChEBI" id="CHEBI:64428"/>
        <dbReference type="EC" id="2.8.1.7"/>
    </reaction>
</comment>